<dbReference type="SUPFAM" id="SSF101322">
    <property type="entry name" value="YcfC-like"/>
    <property type="match status" value="1"/>
</dbReference>
<accession>A0ABT4JYB5</accession>
<reference evidence="5" key="1">
    <citation type="submission" date="2022-12" db="EMBL/GenBank/DDBJ databases">
        <title>Marinomonas 15G1-11 sp. nov, isolated from marine algae.</title>
        <authorList>
            <person name="Butt M."/>
            <person name="Choi D.G."/>
            <person name="Kim J.M."/>
            <person name="Lee J.K."/>
            <person name="Baek J.H."/>
            <person name="Jeon C.O."/>
        </authorList>
    </citation>
    <scope>NUCLEOTIDE SEQUENCE</scope>
    <source>
        <strain evidence="5">15G1-11</strain>
    </source>
</reference>
<dbReference type="NCBIfam" id="NF001246">
    <property type="entry name" value="PRK00218.1-2"/>
    <property type="match status" value="1"/>
</dbReference>
<sequence length="208" mass="23431">MSNREKDQIIALSALFQAAELVTKLAKTGQVDQSLLTPILDSVFIMDAANTCDIYGGEWEWSTQLSQGKKLCKQTLGNDRSAVDPDIIRYALSLLHLEAKLSKDKQMLSTVGQKLTQLIRQREHFDASTHSNMIAAMSGLYQDTLSTLSFRVQVQGDSRYLQQQPIAEQVRAILLAGVRAAILWRQLGGRRWHFLLKRKSLIAAFDKR</sequence>
<keyword evidence="1 4" id="KW-1003">Cell membrane</keyword>
<dbReference type="Proteomes" id="UP001149719">
    <property type="component" value="Unassembled WGS sequence"/>
</dbReference>
<protein>
    <recommendedName>
        <fullName evidence="4">High frequency lysogenization protein HflD homolog</fullName>
    </recommendedName>
</protein>
<dbReference type="PANTHER" id="PTHR38100:SF1">
    <property type="entry name" value="HIGH FREQUENCY LYSOGENIZATION PROTEIN HFLD"/>
    <property type="match status" value="1"/>
</dbReference>
<keyword evidence="2 4" id="KW-0963">Cytoplasm</keyword>
<comment type="similarity">
    <text evidence="4">Belongs to the HflD family.</text>
</comment>
<dbReference type="InterPro" id="IPR035932">
    <property type="entry name" value="HflD-like_sf"/>
</dbReference>
<evidence type="ECO:0000256" key="4">
    <source>
        <dbReference type="HAMAP-Rule" id="MF_00695"/>
    </source>
</evidence>
<dbReference type="PANTHER" id="PTHR38100">
    <property type="entry name" value="HIGH FREQUENCY LYSOGENIZATION PROTEIN HFLD"/>
    <property type="match status" value="1"/>
</dbReference>
<evidence type="ECO:0000256" key="1">
    <source>
        <dbReference type="ARBA" id="ARBA00022475"/>
    </source>
</evidence>
<name>A0ABT4JYB5_9GAMM</name>
<proteinExistence type="inferred from homology"/>
<dbReference type="Pfam" id="PF04356">
    <property type="entry name" value="DUF489"/>
    <property type="match status" value="1"/>
</dbReference>
<keyword evidence="6" id="KW-1185">Reference proteome</keyword>
<comment type="subcellular location">
    <subcellularLocation>
        <location evidence="4">Cytoplasm</location>
    </subcellularLocation>
    <subcellularLocation>
        <location evidence="4">Cell membrane</location>
        <topology evidence="4">Peripheral membrane protein</topology>
        <orientation evidence="4">Cytoplasmic side</orientation>
    </subcellularLocation>
</comment>
<comment type="caution">
    <text evidence="5">The sequence shown here is derived from an EMBL/GenBank/DDBJ whole genome shotgun (WGS) entry which is preliminary data.</text>
</comment>
<keyword evidence="3 4" id="KW-0472">Membrane</keyword>
<evidence type="ECO:0000313" key="5">
    <source>
        <dbReference type="EMBL" id="MCZ2723210.1"/>
    </source>
</evidence>
<evidence type="ECO:0000313" key="6">
    <source>
        <dbReference type="Proteomes" id="UP001149719"/>
    </source>
</evidence>
<dbReference type="RefSeq" id="WP_269127303.1">
    <property type="nucleotide sequence ID" value="NZ_JAPUBN010000020.1"/>
</dbReference>
<dbReference type="InterPro" id="IPR007451">
    <property type="entry name" value="HflD"/>
</dbReference>
<organism evidence="5 6">
    <name type="scientific">Marinomonas phaeophyticola</name>
    <dbReference type="NCBI Taxonomy" id="3004091"/>
    <lineage>
        <taxon>Bacteria</taxon>
        <taxon>Pseudomonadati</taxon>
        <taxon>Pseudomonadota</taxon>
        <taxon>Gammaproteobacteria</taxon>
        <taxon>Oceanospirillales</taxon>
        <taxon>Oceanospirillaceae</taxon>
        <taxon>Marinomonas</taxon>
    </lineage>
</organism>
<evidence type="ECO:0000256" key="2">
    <source>
        <dbReference type="ARBA" id="ARBA00022490"/>
    </source>
</evidence>
<evidence type="ECO:0000256" key="3">
    <source>
        <dbReference type="ARBA" id="ARBA00023136"/>
    </source>
</evidence>
<dbReference type="HAMAP" id="MF_00695">
    <property type="entry name" value="HflD_protein"/>
    <property type="match status" value="1"/>
</dbReference>
<dbReference type="EMBL" id="JAPUBN010000020">
    <property type="protein sequence ID" value="MCZ2723210.1"/>
    <property type="molecule type" value="Genomic_DNA"/>
</dbReference>
<gene>
    <name evidence="4 5" type="primary">hflD</name>
    <name evidence="5" type="ORF">O1D97_16720</name>
</gene>
<dbReference type="Gene3D" id="1.10.3890.10">
    <property type="entry name" value="HflD-like"/>
    <property type="match status" value="1"/>
</dbReference>